<comment type="caution">
    <text evidence="1">The sequence shown here is derived from an EMBL/GenBank/DDBJ whole genome shotgun (WGS) entry which is preliminary data.</text>
</comment>
<dbReference type="EMBL" id="WNZX01000003">
    <property type="protein sequence ID" value="MUG70153.1"/>
    <property type="molecule type" value="Genomic_DNA"/>
</dbReference>
<dbReference type="Proteomes" id="UP000450917">
    <property type="component" value="Unassembled WGS sequence"/>
</dbReference>
<name>A0A7X2Z8A9_9BACL</name>
<organism evidence="1 2">
    <name type="scientific">Paenibacillus validus</name>
    <dbReference type="NCBI Taxonomy" id="44253"/>
    <lineage>
        <taxon>Bacteria</taxon>
        <taxon>Bacillati</taxon>
        <taxon>Bacillota</taxon>
        <taxon>Bacilli</taxon>
        <taxon>Bacillales</taxon>
        <taxon>Paenibacillaceae</taxon>
        <taxon>Paenibacillus</taxon>
    </lineage>
</organism>
<dbReference type="PANTHER" id="PTHR12993:SF11">
    <property type="entry name" value="N-ACETYLGLUCOSAMINYL-PHOSPHATIDYLINOSITOL DE-N-ACETYLASE"/>
    <property type="match status" value="1"/>
</dbReference>
<dbReference type="AlphaFoldDB" id="A0A7X2Z8A9"/>
<dbReference type="RefSeq" id="WP_155614211.1">
    <property type="nucleotide sequence ID" value="NZ_WNZX01000003.1"/>
</dbReference>
<accession>A0A7X2Z8A9</accession>
<dbReference type="PANTHER" id="PTHR12993">
    <property type="entry name" value="N-ACETYLGLUCOSAMINYL-PHOSPHATIDYLINOSITOL DE-N-ACETYLASE-RELATED"/>
    <property type="match status" value="1"/>
</dbReference>
<evidence type="ECO:0000313" key="2">
    <source>
        <dbReference type="Proteomes" id="UP000450917"/>
    </source>
</evidence>
<evidence type="ECO:0000313" key="1">
    <source>
        <dbReference type="EMBL" id="MUG70153.1"/>
    </source>
</evidence>
<gene>
    <name evidence="1" type="ORF">GNP93_05605</name>
</gene>
<dbReference type="SUPFAM" id="SSF102588">
    <property type="entry name" value="LmbE-like"/>
    <property type="match status" value="1"/>
</dbReference>
<protein>
    <submittedName>
        <fullName evidence="1">PIG-L family deacetylase</fullName>
    </submittedName>
</protein>
<sequence>MENKKKLLFIFAHPDDESFACGGTMAKCSSMGHELVLVCATSGCKGRCGPFSFQTREQLVAHREGELRQACHILGVSSLILYRYPDGYLKDHDLTELIGKLKDTIVDQQPDVVVTFPPDGVTGHPDHIAISEAAEQAMLLAEELLARNRLPAFYYSSIPHYYKHCADKGPDRLFPITGKVDIREFRAIKGQALQAHQSQVYSVNRAYPGVMEGDLSVIGPYEYFTLVRQHGQPVPINKDVKDIPLMELI</sequence>
<proteinExistence type="predicted"/>
<dbReference type="InterPro" id="IPR024078">
    <property type="entry name" value="LmbE-like_dom_sf"/>
</dbReference>
<dbReference type="Pfam" id="PF02585">
    <property type="entry name" value="PIG-L"/>
    <property type="match status" value="1"/>
</dbReference>
<reference evidence="1 2" key="1">
    <citation type="submission" date="2019-11" db="EMBL/GenBank/DDBJ databases">
        <title>Draft genome sequences of five Paenibacillus species of dairy origin.</title>
        <authorList>
            <person name="Olajide A.M."/>
            <person name="Chen S."/>
            <person name="Lapointe G."/>
        </authorList>
    </citation>
    <scope>NUCLEOTIDE SEQUENCE [LARGE SCALE GENOMIC DNA]</scope>
    <source>
        <strain evidence="1 2">2CS3</strain>
    </source>
</reference>
<dbReference type="InterPro" id="IPR003737">
    <property type="entry name" value="GlcNAc_PI_deacetylase-related"/>
</dbReference>
<dbReference type="Gene3D" id="3.40.50.10320">
    <property type="entry name" value="LmbE-like"/>
    <property type="match status" value="1"/>
</dbReference>
<dbReference type="GO" id="GO:0016811">
    <property type="term" value="F:hydrolase activity, acting on carbon-nitrogen (but not peptide) bonds, in linear amides"/>
    <property type="evidence" value="ECO:0007669"/>
    <property type="project" value="TreeGrafter"/>
</dbReference>
<keyword evidence="2" id="KW-1185">Reference proteome</keyword>